<dbReference type="InParanoid" id="A0A1Z5SAH3"/>
<dbReference type="Gramene" id="OQU92940">
    <property type="protein sequence ID" value="OQU92940"/>
    <property type="gene ID" value="SORBI_3001G442750"/>
</dbReference>
<feature type="compositionally biased region" description="Basic and acidic residues" evidence="1">
    <location>
        <begin position="90"/>
        <end position="99"/>
    </location>
</feature>
<evidence type="ECO:0000313" key="3">
    <source>
        <dbReference type="Proteomes" id="UP000000768"/>
    </source>
</evidence>
<reference evidence="2 3" key="1">
    <citation type="journal article" date="2009" name="Nature">
        <title>The Sorghum bicolor genome and the diversification of grasses.</title>
        <authorList>
            <person name="Paterson A.H."/>
            <person name="Bowers J.E."/>
            <person name="Bruggmann R."/>
            <person name="Dubchak I."/>
            <person name="Grimwood J."/>
            <person name="Gundlach H."/>
            <person name="Haberer G."/>
            <person name="Hellsten U."/>
            <person name="Mitros T."/>
            <person name="Poliakov A."/>
            <person name="Schmutz J."/>
            <person name="Spannagl M."/>
            <person name="Tang H."/>
            <person name="Wang X."/>
            <person name="Wicker T."/>
            <person name="Bharti A.K."/>
            <person name="Chapman J."/>
            <person name="Feltus F.A."/>
            <person name="Gowik U."/>
            <person name="Grigoriev I.V."/>
            <person name="Lyons E."/>
            <person name="Maher C.A."/>
            <person name="Martis M."/>
            <person name="Narechania A."/>
            <person name="Otillar R.P."/>
            <person name="Penning B.W."/>
            <person name="Salamov A.A."/>
            <person name="Wang Y."/>
            <person name="Zhang L."/>
            <person name="Carpita N.C."/>
            <person name="Freeling M."/>
            <person name="Gingle A.R."/>
            <person name="Hash C.T."/>
            <person name="Keller B."/>
            <person name="Klein P."/>
            <person name="Kresovich S."/>
            <person name="McCann M.C."/>
            <person name="Ming R."/>
            <person name="Peterson D.G."/>
            <person name="Mehboob-ur-Rahman"/>
            <person name="Ware D."/>
            <person name="Westhoff P."/>
            <person name="Mayer K.F."/>
            <person name="Messing J."/>
            <person name="Rokhsar D.S."/>
        </authorList>
    </citation>
    <scope>NUCLEOTIDE SEQUENCE [LARGE SCALE GENOMIC DNA]</scope>
    <source>
        <strain evidence="3">cv. BTx623</strain>
    </source>
</reference>
<dbReference type="Proteomes" id="UP000000768">
    <property type="component" value="Chromosome 1"/>
</dbReference>
<reference evidence="3" key="2">
    <citation type="journal article" date="2018" name="Plant J.">
        <title>The Sorghum bicolor reference genome: improved assembly, gene annotations, a transcriptome atlas, and signatures of genome organization.</title>
        <authorList>
            <person name="McCormick R.F."/>
            <person name="Truong S.K."/>
            <person name="Sreedasyam A."/>
            <person name="Jenkins J."/>
            <person name="Shu S."/>
            <person name="Sims D."/>
            <person name="Kennedy M."/>
            <person name="Amirebrahimi M."/>
            <person name="Weers B.D."/>
            <person name="McKinley B."/>
            <person name="Mattison A."/>
            <person name="Morishige D.T."/>
            <person name="Grimwood J."/>
            <person name="Schmutz J."/>
            <person name="Mullet J.E."/>
        </authorList>
    </citation>
    <scope>NUCLEOTIDE SEQUENCE [LARGE SCALE GENOMIC DNA]</scope>
    <source>
        <strain evidence="3">cv. BTx623</strain>
    </source>
</reference>
<organism evidence="2 3">
    <name type="scientific">Sorghum bicolor</name>
    <name type="common">Sorghum</name>
    <name type="synonym">Sorghum vulgare</name>
    <dbReference type="NCBI Taxonomy" id="4558"/>
    <lineage>
        <taxon>Eukaryota</taxon>
        <taxon>Viridiplantae</taxon>
        <taxon>Streptophyta</taxon>
        <taxon>Embryophyta</taxon>
        <taxon>Tracheophyta</taxon>
        <taxon>Spermatophyta</taxon>
        <taxon>Magnoliopsida</taxon>
        <taxon>Liliopsida</taxon>
        <taxon>Poales</taxon>
        <taxon>Poaceae</taxon>
        <taxon>PACMAD clade</taxon>
        <taxon>Panicoideae</taxon>
        <taxon>Andropogonodae</taxon>
        <taxon>Andropogoneae</taxon>
        <taxon>Sorghinae</taxon>
        <taxon>Sorghum</taxon>
    </lineage>
</organism>
<feature type="region of interest" description="Disordered" evidence="1">
    <location>
        <begin position="49"/>
        <end position="109"/>
    </location>
</feature>
<name>A0A1Z5SAH3_SORBI</name>
<evidence type="ECO:0000313" key="2">
    <source>
        <dbReference type="EMBL" id="OQU92940.1"/>
    </source>
</evidence>
<dbReference type="EMBL" id="CM000760">
    <property type="protein sequence ID" value="OQU92940.1"/>
    <property type="molecule type" value="Genomic_DNA"/>
</dbReference>
<accession>A0A1Z5SAH3</accession>
<proteinExistence type="predicted"/>
<sequence>MILKFATNQDPWPWVWVLFRVSPSLIHSSASPRAVRSLRRSSRDGVRFTILKSSGPPSLNRSHQPEHLVRRRRKRKHKAASEATNSRCEMGTEHLKLEPAARATPGKNA</sequence>
<gene>
    <name evidence="2" type="ORF">SORBI_3001G442750</name>
</gene>
<dbReference type="AlphaFoldDB" id="A0A1Z5SAH3"/>
<feature type="compositionally biased region" description="Polar residues" evidence="1">
    <location>
        <begin position="51"/>
        <end position="62"/>
    </location>
</feature>
<feature type="compositionally biased region" description="Basic residues" evidence="1">
    <location>
        <begin position="69"/>
        <end position="78"/>
    </location>
</feature>
<keyword evidence="3" id="KW-1185">Reference proteome</keyword>
<protein>
    <submittedName>
        <fullName evidence="2">Uncharacterized protein</fullName>
    </submittedName>
</protein>
<evidence type="ECO:0000256" key="1">
    <source>
        <dbReference type="SAM" id="MobiDB-lite"/>
    </source>
</evidence>